<accession>A0ABT9EIL9</accession>
<dbReference type="EMBL" id="JAUUDS010000001">
    <property type="protein sequence ID" value="MDP1026641.1"/>
    <property type="molecule type" value="Genomic_DNA"/>
</dbReference>
<dbReference type="RefSeq" id="WP_305172194.1">
    <property type="nucleotide sequence ID" value="NZ_JAUUDS010000001.1"/>
</dbReference>
<dbReference type="NCBIfam" id="NF033480">
    <property type="entry name" value="bifunc_MprF"/>
    <property type="match status" value="1"/>
</dbReference>
<feature type="transmembrane region" description="Helical" evidence="6">
    <location>
        <begin position="210"/>
        <end position="232"/>
    </location>
</feature>
<feature type="transmembrane region" description="Helical" evidence="6">
    <location>
        <begin position="128"/>
        <end position="153"/>
    </location>
</feature>
<evidence type="ECO:0000256" key="2">
    <source>
        <dbReference type="ARBA" id="ARBA00022475"/>
    </source>
</evidence>
<dbReference type="InterPro" id="IPR024320">
    <property type="entry name" value="LPG_synthase_C"/>
</dbReference>
<feature type="transmembrane region" description="Helical" evidence="6">
    <location>
        <begin position="496"/>
        <end position="516"/>
    </location>
</feature>
<dbReference type="SUPFAM" id="SSF55729">
    <property type="entry name" value="Acyl-CoA N-acyltransferases (Nat)"/>
    <property type="match status" value="1"/>
</dbReference>
<dbReference type="Proteomes" id="UP001230685">
    <property type="component" value="Unassembled WGS sequence"/>
</dbReference>
<organism evidence="8 9">
    <name type="scientific">Sphingomonas aurea</name>
    <dbReference type="NCBI Taxonomy" id="3063994"/>
    <lineage>
        <taxon>Bacteria</taxon>
        <taxon>Pseudomonadati</taxon>
        <taxon>Pseudomonadota</taxon>
        <taxon>Alphaproteobacteria</taxon>
        <taxon>Sphingomonadales</taxon>
        <taxon>Sphingomonadaceae</taxon>
        <taxon>Sphingomonas</taxon>
    </lineage>
</organism>
<feature type="transmembrane region" description="Helical" evidence="6">
    <location>
        <begin position="165"/>
        <end position="190"/>
    </location>
</feature>
<feature type="transmembrane region" description="Helical" evidence="6">
    <location>
        <begin position="55"/>
        <end position="77"/>
    </location>
</feature>
<protein>
    <submittedName>
        <fullName evidence="8">Bifunctional lysylphosphatidylglycerol flippase/synthetase MprF</fullName>
    </submittedName>
</protein>
<name>A0ABT9EIL9_9SPHN</name>
<keyword evidence="4 6" id="KW-1133">Transmembrane helix</keyword>
<feature type="transmembrane region" description="Helical" evidence="6">
    <location>
        <begin position="244"/>
        <end position="266"/>
    </location>
</feature>
<gene>
    <name evidence="8" type="primary">mprF</name>
    <name evidence="8" type="ORF">Q5H91_05415</name>
</gene>
<feature type="transmembrane region" description="Helical" evidence="6">
    <location>
        <begin position="326"/>
        <end position="347"/>
    </location>
</feature>
<evidence type="ECO:0000256" key="5">
    <source>
        <dbReference type="ARBA" id="ARBA00023136"/>
    </source>
</evidence>
<feature type="transmembrane region" description="Helical" evidence="6">
    <location>
        <begin position="286"/>
        <end position="306"/>
    </location>
</feature>
<feature type="transmembrane region" description="Helical" evidence="6">
    <location>
        <begin position="400"/>
        <end position="418"/>
    </location>
</feature>
<keyword evidence="9" id="KW-1185">Reference proteome</keyword>
<proteinExistence type="predicted"/>
<evidence type="ECO:0000259" key="7">
    <source>
        <dbReference type="Pfam" id="PF09924"/>
    </source>
</evidence>
<keyword evidence="3 6" id="KW-0812">Transmembrane</keyword>
<evidence type="ECO:0000313" key="8">
    <source>
        <dbReference type="EMBL" id="MDP1026641.1"/>
    </source>
</evidence>
<keyword evidence="5 6" id="KW-0472">Membrane</keyword>
<keyword evidence="2" id="KW-1003">Cell membrane</keyword>
<reference evidence="8 9" key="1">
    <citation type="submission" date="2023-07" db="EMBL/GenBank/DDBJ databases">
        <authorList>
            <person name="Kim M.K."/>
        </authorList>
    </citation>
    <scope>NUCLEOTIDE SEQUENCE [LARGE SCALE GENOMIC DNA]</scope>
    <source>
        <strain evidence="8 9">KR1UV-12</strain>
    </source>
</reference>
<evidence type="ECO:0000256" key="1">
    <source>
        <dbReference type="ARBA" id="ARBA00004651"/>
    </source>
</evidence>
<evidence type="ECO:0000256" key="4">
    <source>
        <dbReference type="ARBA" id="ARBA00022989"/>
    </source>
</evidence>
<evidence type="ECO:0000256" key="3">
    <source>
        <dbReference type="ARBA" id="ARBA00022692"/>
    </source>
</evidence>
<feature type="transmembrane region" description="Helical" evidence="6">
    <location>
        <begin position="367"/>
        <end position="388"/>
    </location>
</feature>
<comment type="subcellular location">
    <subcellularLocation>
        <location evidence="1">Cell membrane</location>
        <topology evidence="1">Multi-pass membrane protein</topology>
    </subcellularLocation>
</comment>
<dbReference type="InterPro" id="IPR051211">
    <property type="entry name" value="PG_lysyltransferase"/>
</dbReference>
<evidence type="ECO:0000313" key="9">
    <source>
        <dbReference type="Proteomes" id="UP001230685"/>
    </source>
</evidence>
<feature type="transmembrane region" description="Helical" evidence="6">
    <location>
        <begin position="89"/>
        <end position="108"/>
    </location>
</feature>
<dbReference type="PANTHER" id="PTHR34697:SF2">
    <property type="entry name" value="PHOSPHATIDYLGLYCEROL LYSYLTRANSFERASE"/>
    <property type="match status" value="1"/>
</dbReference>
<dbReference type="InterPro" id="IPR016181">
    <property type="entry name" value="Acyl_CoA_acyltransferase"/>
</dbReference>
<evidence type="ECO:0000256" key="6">
    <source>
        <dbReference type="SAM" id="Phobius"/>
    </source>
</evidence>
<sequence length="873" mass="93913">MRRIPPLLERYRAWIAAGVAAALLAAALVALDRLTREVRMADVKAALAMLSPARVVLAGAFTAASYLALTAYDVLALRIIGRPLPWRTAATASFTSYTLSHNLGIALLTGGSARYRVYTAAGLDGPDVARVIALASGTFWAGVAAVAGAALALHPDTLNLPGVTLAGWQAQAIGMVVLCAVAGMFAATRLLRTPVRLFGFALPLPGAGQFAAQLMVAVVDLACASAALFVLIPDAAPALWPAFILAYSLGIVVAVITHVPGGIGVFEAVVISVLPGDRATLLAALLAYRVIYYLAPLALGIVLLAFHEGRRQRGAVRFVTGVEDAVAAIAPLVLSAAVFAGGALLLLSGALPSVGTRIGDLAHVVPLPFIEASHLAASLVGTMLLLLAPGLYRRLDGANLWARTLLVAGALFSLAKGIDYEEAIVCLVIAGLLQWTRGAFYRRTALTQAPFSAGWLASVAMVLGATAWAGFFAFRYVPYSDDLWWRFAVHGDAPRFLRAGLVTMAVFGVVAIWRLLSPAPSRAGPAALEQGRLDVALAHAERTDAMLALTGDKSFLWSPEGDAFVMYAPSGGTWAMMGDPVGPRDQWPDLMWRLREAADRVQARLLLYEVSGPVLDLAIGMGLAIVKFGEEALVDLPEFDLETPRVRNVRRTARTLERKGLSFRIVPAGAMPLVIDELAEVSREWLAAKGQREKRFSLGRFDREYMMRFDTGIVQLDGRIVAFANLWTTPNESEASVDLMRHRDEAPSGTMDFLFVQLILWAKARGFARFSLGMAPLSGIEDRRLAPAWARLASFAFRHGERLYGFRGLRTYKEKYAPRWEPRYVAGPGGVGMLLALRDVARLIEGRRRQRRPVAVDRAVSMPTVQPTLTVVG</sequence>
<dbReference type="PANTHER" id="PTHR34697">
    <property type="entry name" value="PHOSPHATIDYLGLYCEROL LYSYLTRANSFERASE"/>
    <property type="match status" value="1"/>
</dbReference>
<comment type="caution">
    <text evidence="8">The sequence shown here is derived from an EMBL/GenBank/DDBJ whole genome shotgun (WGS) entry which is preliminary data.</text>
</comment>
<feature type="domain" description="Phosphatidylglycerol lysyltransferase C-terminal" evidence="7">
    <location>
        <begin position="539"/>
        <end position="826"/>
    </location>
</feature>
<dbReference type="Pfam" id="PF09924">
    <property type="entry name" value="LPG_synthase_C"/>
    <property type="match status" value="1"/>
</dbReference>
<feature type="transmembrane region" description="Helical" evidence="6">
    <location>
        <begin position="453"/>
        <end position="476"/>
    </location>
</feature>